<feature type="domain" description="C2H2-type" evidence="12">
    <location>
        <begin position="2341"/>
        <end position="2369"/>
    </location>
</feature>
<feature type="domain" description="C2H2-type" evidence="12">
    <location>
        <begin position="1402"/>
        <end position="1424"/>
    </location>
</feature>
<organism evidence="13 14">
    <name type="scientific">Eumeta variegata</name>
    <name type="common">Bagworm moth</name>
    <name type="synonym">Eumeta japonica</name>
    <dbReference type="NCBI Taxonomy" id="151549"/>
    <lineage>
        <taxon>Eukaryota</taxon>
        <taxon>Metazoa</taxon>
        <taxon>Ecdysozoa</taxon>
        <taxon>Arthropoda</taxon>
        <taxon>Hexapoda</taxon>
        <taxon>Insecta</taxon>
        <taxon>Pterygota</taxon>
        <taxon>Neoptera</taxon>
        <taxon>Endopterygota</taxon>
        <taxon>Lepidoptera</taxon>
        <taxon>Glossata</taxon>
        <taxon>Ditrysia</taxon>
        <taxon>Tineoidea</taxon>
        <taxon>Psychidae</taxon>
        <taxon>Oiketicinae</taxon>
        <taxon>Eumeta</taxon>
    </lineage>
</organism>
<feature type="domain" description="C2H2-type" evidence="12">
    <location>
        <begin position="649"/>
        <end position="671"/>
    </location>
</feature>
<keyword evidence="8" id="KW-0804">Transcription</keyword>
<evidence type="ECO:0000256" key="2">
    <source>
        <dbReference type="ARBA" id="ARBA00022723"/>
    </source>
</evidence>
<dbReference type="FunFam" id="3.30.160.60:FF:000202">
    <property type="entry name" value="Zinc finger protein 574"/>
    <property type="match status" value="1"/>
</dbReference>
<evidence type="ECO:0000313" key="14">
    <source>
        <dbReference type="Proteomes" id="UP000299102"/>
    </source>
</evidence>
<dbReference type="SUPFAM" id="SSF57667">
    <property type="entry name" value="beta-beta-alpha zinc fingers"/>
    <property type="match status" value="21"/>
</dbReference>
<feature type="domain" description="C2H2-type" evidence="12">
    <location>
        <begin position="760"/>
        <end position="788"/>
    </location>
</feature>
<feature type="region of interest" description="Disordered" evidence="11">
    <location>
        <begin position="2091"/>
        <end position="2110"/>
    </location>
</feature>
<feature type="domain" description="C2H2-type" evidence="12">
    <location>
        <begin position="789"/>
        <end position="816"/>
    </location>
</feature>
<reference evidence="13 14" key="1">
    <citation type="journal article" date="2019" name="Commun. Biol.">
        <title>The bagworm genome reveals a unique fibroin gene that provides high tensile strength.</title>
        <authorList>
            <person name="Kono N."/>
            <person name="Nakamura H."/>
            <person name="Ohtoshi R."/>
            <person name="Tomita M."/>
            <person name="Numata K."/>
            <person name="Arakawa K."/>
        </authorList>
    </citation>
    <scope>NUCLEOTIDE SEQUENCE [LARGE SCALE GENOMIC DNA]</scope>
</reference>
<dbReference type="FunFam" id="3.30.160.60:FF:000446">
    <property type="entry name" value="Zinc finger protein"/>
    <property type="match status" value="2"/>
</dbReference>
<feature type="domain" description="C2H2-type" evidence="12">
    <location>
        <begin position="1880"/>
        <end position="1908"/>
    </location>
</feature>
<keyword evidence="5" id="KW-0862">Zinc</keyword>
<dbReference type="PROSITE" id="PS50157">
    <property type="entry name" value="ZINC_FINGER_C2H2_2"/>
    <property type="match status" value="40"/>
</dbReference>
<feature type="domain" description="C2H2-type" evidence="12">
    <location>
        <begin position="1937"/>
        <end position="1964"/>
    </location>
</feature>
<keyword evidence="6" id="KW-0805">Transcription regulation</keyword>
<evidence type="ECO:0000256" key="3">
    <source>
        <dbReference type="ARBA" id="ARBA00022737"/>
    </source>
</evidence>
<keyword evidence="14" id="KW-1185">Reference proteome</keyword>
<dbReference type="Pfam" id="PF00096">
    <property type="entry name" value="zf-C2H2"/>
    <property type="match status" value="12"/>
</dbReference>
<feature type="domain" description="C2H2-type" evidence="12">
    <location>
        <begin position="385"/>
        <end position="407"/>
    </location>
</feature>
<evidence type="ECO:0000256" key="1">
    <source>
        <dbReference type="ARBA" id="ARBA00004123"/>
    </source>
</evidence>
<dbReference type="GO" id="GO:0032502">
    <property type="term" value="P:developmental process"/>
    <property type="evidence" value="ECO:0007669"/>
    <property type="project" value="UniProtKB-ARBA"/>
</dbReference>
<feature type="domain" description="C2H2-type" evidence="12">
    <location>
        <begin position="2370"/>
        <end position="2397"/>
    </location>
</feature>
<comment type="caution">
    <text evidence="13">The sequence shown here is derived from an EMBL/GenBank/DDBJ whole genome shotgun (WGS) entry which is preliminary data.</text>
</comment>
<evidence type="ECO:0000256" key="7">
    <source>
        <dbReference type="ARBA" id="ARBA00023125"/>
    </source>
</evidence>
<dbReference type="PROSITE" id="PS00028">
    <property type="entry name" value="ZINC_FINGER_C2H2_1"/>
    <property type="match status" value="50"/>
</dbReference>
<evidence type="ECO:0000256" key="9">
    <source>
        <dbReference type="ARBA" id="ARBA00023242"/>
    </source>
</evidence>
<keyword evidence="3" id="KW-0677">Repeat</keyword>
<feature type="domain" description="C2H2-type" evidence="12">
    <location>
        <begin position="675"/>
        <end position="702"/>
    </location>
</feature>
<dbReference type="PANTHER" id="PTHR24379:SF121">
    <property type="entry name" value="C2H2-TYPE DOMAIN-CONTAINING PROTEIN"/>
    <property type="match status" value="1"/>
</dbReference>
<dbReference type="SMART" id="SM00355">
    <property type="entry name" value="ZnF_C2H2"/>
    <property type="match status" value="58"/>
</dbReference>
<feature type="domain" description="C2H2-type" evidence="12">
    <location>
        <begin position="1064"/>
        <end position="1091"/>
    </location>
</feature>
<feature type="domain" description="C2H2-type" evidence="12">
    <location>
        <begin position="949"/>
        <end position="977"/>
    </location>
</feature>
<feature type="domain" description="C2H2-type" evidence="12">
    <location>
        <begin position="47"/>
        <end position="75"/>
    </location>
</feature>
<evidence type="ECO:0000256" key="5">
    <source>
        <dbReference type="ARBA" id="ARBA00022833"/>
    </source>
</evidence>
<sequence length="2423" mass="283404">MRRRRRANNELPEVSEKRIAKTMMRRNAMLIMECSTAWAFRWWRNSFFCSYCDDRFVDASPLREHVLSLHINEQPTKRIFAKLTENNMVKIDVGVLKCRLCGLSLDGVDSLKYHLSSHGKLFYADYSDGVLPFRLNDETGYSCQKCFQNFVNFSKLNEHMNTHYQNYICDSCGKAFVSKSRFRTHVQSHEKGSFPCGECEEVLETRAARVCHKFRVHKKGMRYVCPRCPEIFTTYLSRARHLVEFHAQRPKEYPWPNELKWKRKCRFQEDKANAAIIIECTNVTPFRWKRGRFLCAYCPFVCPNPTDVRTHSAEHERRLDVLTRGDVRNTFPVRVEISDLKCRLCQQKIENLDALKDHLINKHSKPLNPKYADGIIPFVLSDKTFKCVCCDKQFEVFVSLSNHMNGHYPSYICDSCGKGFAAKHKLRTHKITHDTGEYPCSKCDLVFTTRAFRNRHMVVAHGPKNRYRCPHCGLTFGKYSDRIRHMAKVHGKKLEYRCTICTSVFGVHAKTQEPIKNSAAADRLSKAMSRSRKLEEEKHNITTILECSNAVPFRCAKGKFICGVCPLEFTDVHQMRAHIGEHRSKIAALKHVRSNKLVKMEISHLKCEICDEAFDDFTLFKSHLVEEHAKRLYDKNGDGFIPFRLTDGYNCVICDESFQFFLMLNRHMNTHYVSHVCNVCGKGFLDRNRLITHMTTHDRGRFACKKCELVFDTVNHRHVHVVNVHRPKDRYKCPRCDHKFTSHNVRYRHLRDVHGENIRHRCPLCSATFNSSSSRSIHVRLVHAKKKEHCCSFCSARFGTSWLLKNHAVIHTGKKEFKCQVCKKAYARKKTLTEHMKIHNNDKRFGDSKVVSQLMWLGQVCLFDLALWKRINESRMTKGIYRANVSDGRVGKNPESISVEAEDWQIDDATSTTLDTFVSKTEVIEAKQYLDVILKYTTACLFRWSRGKYICYFCSQSYIEPQHLREHVLIQHSSLKQVKIQDKELVKMDFFNAVCKICCCPIDNVDLMENHLSKRHELRMKDIKDIRILPFKLIDKENVCQICGENCETFVSLNKHMNRHFQDFVCADCGKSFATSRRLRSHRTIHEDKDFCCSKCKDTFPSSTELYNHTTRVHRKNGRYKCPLCGEKFVSYSKRINHLNGVHNMKQIEFNCPSCPRTFRLCSLRNMHVRQSHLNERNHLCNFCGSKFPTKYRLSQHMLKHGGEKKYQCDVCKKFYVRMNTLREHMRIHNNDWRFKCDVCGQSFIQKCSLKQHFRRLHSEGPERMTELENLKRNGSGRTKRYKTKTKNNLLTVLEHTTACPFRWLHNTFMCFYCDTKFNDIISLKSHTMDNHPDTTETFNKFRWSYRHVKVEITDLKCKLCDSGFDDVKPAKEHLASDHEKRIDFAYSDALIPYKLLNSNSYTCHVCDKVYYRFAHLSNHLNDHYRNYVCDTCGAPFLERSRLRQHLLTHGGGSYPCVHCGEVFESVITKRHHMSRFHWKNGFRLACPHCPERFKAYRDRIHHMSVVHNVKNENCGCPFCILPAGPSKDDDSTKPYECSECHKRFTRKHELNSHRVSHTGERPYTCEVCLKSYGRKRTLREHMRIHNNDKRFACQECGRAFVQKCSLKSKETTGSIEKRMVPQETRPSQQAYSEEYVKLMNDIDEMIARKRSVFHILECSRVCPFKWAKNLYGCFFCDEHFNEPTWLREHNATNHSQTNGQQIRASIKKLKKYEMVKVDITDISCKLCDDAIKDFGTLKQHLLTVHNKLIDPKYGDGVLPFRLANGGFHCVLCDRKYEEFKLLNQHMNVHFQNFICEQCGAGFMTPERLKTHAFSHETGSFQCDACDKIFRSMNAKNEHYASVHKQVKRHRCTQCSETFRNYFQRNKHLNVVHGIKSKEFKCNLCDKVFTLSGKLGNHIKAVHLKEKRHACNICEWKFYAKSELKEHMIRHGGERKYQCGVCKKAYARKYTLREHMRIHNNDRRFICAVCGKAFVQNCSLKHHMKVHHPNPASAALNNLPVVVYHNPDTRSETSLKPETVQREEKIVPLFQVAYDRTLCRPLGTLVDFNRLTPKLKEFLKRIEVKDEYPTNVLHSPSRSVSPLSPLPSATVNGPVVKDATKSKPKSSAPKIPDLRQNALTVFEFSTVYPFVYGNNKFKCFICSQPFLETPPLKEHMNSTHTFAPLKRLINNRRETVIKVDVSSIICKICTTPFKDLTSLKVHLKDVHQKPLDAEVKDNMIPFKLDEGLYKCFLCDQVFIKVRLLVIHMSVHFSNYSCDVCGSGFMTLRLLKKHLEVHESGNFPCDRCEKVFNTSHKRSLHIRGVHLKQCPRRCPICPERFNSNYRRTIHLQDVHNQSTRVHKCDICGRGFNLKYHLISHTRAVHLQERNQQCKLCLQRFCSKETLKRHMVIHTGEKNYKCEVCGMAFLRRKNLKDHMRLHDVA</sequence>
<feature type="domain" description="C2H2-type" evidence="12">
    <location>
        <begin position="2229"/>
        <end position="2256"/>
    </location>
</feature>
<dbReference type="GO" id="GO:0003677">
    <property type="term" value="F:DNA binding"/>
    <property type="evidence" value="ECO:0007669"/>
    <property type="project" value="UniProtKB-KW"/>
</dbReference>
<dbReference type="STRING" id="151549.A0A4C1V441"/>
<evidence type="ECO:0000256" key="10">
    <source>
        <dbReference type="PROSITE-ProRule" id="PRU00042"/>
    </source>
</evidence>
<dbReference type="GO" id="GO:0008270">
    <property type="term" value="F:zinc ion binding"/>
    <property type="evidence" value="ECO:0007669"/>
    <property type="project" value="UniProtKB-KW"/>
</dbReference>
<feature type="domain" description="C2H2-type" evidence="12">
    <location>
        <begin position="1428"/>
        <end position="1455"/>
    </location>
</feature>
<feature type="domain" description="C2H2-type" evidence="12">
    <location>
        <begin position="1207"/>
        <end position="1234"/>
    </location>
</feature>
<dbReference type="PANTHER" id="PTHR24379">
    <property type="entry name" value="KRAB AND ZINC FINGER DOMAIN-CONTAINING"/>
    <property type="match status" value="1"/>
</dbReference>
<dbReference type="InterPro" id="IPR013087">
    <property type="entry name" value="Znf_C2H2_type"/>
</dbReference>
<feature type="domain" description="C2H2-type" evidence="12">
    <location>
        <begin position="2282"/>
        <end position="2310"/>
    </location>
</feature>
<evidence type="ECO:0000259" key="12">
    <source>
        <dbReference type="PROSITE" id="PS50157"/>
    </source>
</evidence>
<dbReference type="FunFam" id="3.30.160.60:FF:000322">
    <property type="entry name" value="GDNF-inducible zinc finger protein 1"/>
    <property type="match status" value="1"/>
</dbReference>
<feature type="domain" description="C2H2-type" evidence="12">
    <location>
        <begin position="141"/>
        <end position="163"/>
    </location>
</feature>
<evidence type="ECO:0000256" key="11">
    <source>
        <dbReference type="SAM" id="MobiDB-lite"/>
    </source>
</evidence>
<keyword evidence="7" id="KW-0238">DNA-binding</keyword>
<evidence type="ECO:0000256" key="4">
    <source>
        <dbReference type="ARBA" id="ARBA00022771"/>
    </source>
</evidence>
<keyword evidence="4 10" id="KW-0863">Zinc-finger</keyword>
<evidence type="ECO:0000256" key="6">
    <source>
        <dbReference type="ARBA" id="ARBA00023015"/>
    </source>
</evidence>
<gene>
    <name evidence="13" type="primary">ZNF91</name>
    <name evidence="13" type="ORF">EVAR_18535_1</name>
</gene>
<feature type="domain" description="C2H2-type" evidence="12">
    <location>
        <begin position="1592"/>
        <end position="1619"/>
    </location>
</feature>
<comment type="subcellular location">
    <subcellularLocation>
        <location evidence="1">Nucleus</location>
    </subcellularLocation>
</comment>
<feature type="domain" description="C2H2-type" evidence="12">
    <location>
        <begin position="1794"/>
        <end position="1816"/>
    </location>
</feature>
<feature type="domain" description="C2H2-type" evidence="12">
    <location>
        <begin position="467"/>
        <end position="495"/>
    </location>
</feature>
<dbReference type="Proteomes" id="UP000299102">
    <property type="component" value="Unassembled WGS sequence"/>
</dbReference>
<feature type="domain" description="C2H2-type" evidence="12">
    <location>
        <begin position="1179"/>
        <end position="1206"/>
    </location>
</feature>
<feature type="domain" description="C2H2-type" evidence="12">
    <location>
        <begin position="1120"/>
        <end position="1148"/>
    </location>
</feature>
<feature type="domain" description="C2H2-type" evidence="12">
    <location>
        <begin position="1091"/>
        <end position="1119"/>
    </location>
</feature>
<dbReference type="Gene3D" id="3.30.160.60">
    <property type="entry name" value="Classic Zinc Finger"/>
    <property type="match status" value="28"/>
</dbReference>
<dbReference type="OrthoDB" id="8117402at2759"/>
<dbReference type="GO" id="GO:0005634">
    <property type="term" value="C:nucleus"/>
    <property type="evidence" value="ECO:0007669"/>
    <property type="project" value="UniProtKB-SubCell"/>
</dbReference>
<feature type="domain" description="C2H2-type" evidence="12">
    <location>
        <begin position="1821"/>
        <end position="1849"/>
    </location>
</feature>
<feature type="domain" description="C2H2-type" evidence="12">
    <location>
        <begin position="1150"/>
        <end position="1178"/>
    </location>
</feature>
<feature type="domain" description="C2H2-type" evidence="12">
    <location>
        <begin position="1235"/>
        <end position="1263"/>
    </location>
</feature>
<feature type="domain" description="C2H2-type" evidence="12">
    <location>
        <begin position="817"/>
        <end position="844"/>
    </location>
</feature>
<feature type="domain" description="C2H2-type" evidence="12">
    <location>
        <begin position="438"/>
        <end position="466"/>
    </location>
</feature>
<name>A0A4C1V441_EUMVA</name>
<feature type="domain" description="C2H2-type" evidence="12">
    <location>
        <begin position="411"/>
        <end position="439"/>
    </location>
</feature>
<feature type="domain" description="C2H2-type" evidence="12">
    <location>
        <begin position="1768"/>
        <end position="1790"/>
    </location>
</feature>
<feature type="domain" description="C2H2-type" evidence="12">
    <location>
        <begin position="1909"/>
        <end position="1936"/>
    </location>
</feature>
<feature type="domain" description="C2H2-type" evidence="12">
    <location>
        <begin position="2137"/>
        <end position="2161"/>
    </location>
</feature>
<keyword evidence="2" id="KW-0479">Metal-binding</keyword>
<dbReference type="EMBL" id="BGZK01000269">
    <property type="protein sequence ID" value="GBP33057.1"/>
    <property type="molecule type" value="Genomic_DNA"/>
</dbReference>
<feature type="domain" description="C2H2-type" evidence="12">
    <location>
        <begin position="2398"/>
        <end position="2423"/>
    </location>
</feature>
<evidence type="ECO:0000313" key="13">
    <source>
        <dbReference type="EMBL" id="GBP33057.1"/>
    </source>
</evidence>
<protein>
    <submittedName>
        <fullName evidence="13">Zinc finger protein 91</fullName>
    </submittedName>
</protein>
<dbReference type="InterPro" id="IPR036236">
    <property type="entry name" value="Znf_C2H2_sf"/>
</dbReference>
<feature type="domain" description="C2H2-type" evidence="12">
    <location>
        <begin position="1564"/>
        <end position="1591"/>
    </location>
</feature>
<dbReference type="FunFam" id="3.30.160.60:FF:000624">
    <property type="entry name" value="zinc finger protein 697"/>
    <property type="match status" value="3"/>
</dbReference>
<feature type="domain" description="C2H2-type" evidence="12">
    <location>
        <begin position="1965"/>
        <end position="1992"/>
    </location>
</feature>
<feature type="domain" description="C2H2-type" evidence="12">
    <location>
        <begin position="731"/>
        <end position="754"/>
    </location>
</feature>
<feature type="domain" description="C2H2-type" evidence="12">
    <location>
        <begin position="2255"/>
        <end position="2282"/>
    </location>
</feature>
<feature type="domain" description="C2H2-type" evidence="12">
    <location>
        <begin position="1536"/>
        <end position="1563"/>
    </location>
</feature>
<proteinExistence type="predicted"/>
<evidence type="ECO:0000256" key="8">
    <source>
        <dbReference type="ARBA" id="ARBA00023163"/>
    </source>
</evidence>
<keyword evidence="9" id="KW-0539">Nucleus</keyword>
<feature type="domain" description="C2H2-type" evidence="12">
    <location>
        <begin position="167"/>
        <end position="189"/>
    </location>
</feature>
<accession>A0A4C1V441</accession>